<protein>
    <submittedName>
        <fullName evidence="2">Uncharacterized protein</fullName>
    </submittedName>
</protein>
<evidence type="ECO:0000313" key="3">
    <source>
        <dbReference type="Proteomes" id="UP000255297"/>
    </source>
</evidence>
<organism evidence="2 3">
    <name type="scientific">Legionella wadsworthii</name>
    <dbReference type="NCBI Taxonomy" id="28088"/>
    <lineage>
        <taxon>Bacteria</taxon>
        <taxon>Pseudomonadati</taxon>
        <taxon>Pseudomonadota</taxon>
        <taxon>Gammaproteobacteria</taxon>
        <taxon>Legionellales</taxon>
        <taxon>Legionellaceae</taxon>
        <taxon>Legionella</taxon>
    </lineage>
</organism>
<sequence>MKSSNPLIVETLNEAQYIWHEFYAKYKACLPSPVPPKVVSTSEQSQKEYDKKEEAAALVLQRWWRRRLIYNLVPIHGDNYSPELRHLVHDQKVNMSLSPWRLKLLEEALVAGDWDAGILKTEKHIYQAMALFNAGKITQQQMYTLLERHQIMFDKEGGYKLKKTHKILGKDGEFTQDAKEILLPVLSHLLNSDEKIESFKLLIEALPLSEQMFYTMSVGNNNPHSDRHLTGLLVQGKAIHYKDDQFIQISSGGHDSANLVSVGIDEYIRLMLKLGTLKMGEIEEGIKNHARYGAISYPGSPSYPVHGYKTTGMESTAHDRYHSLLMTRIPNNIIYAFQHMVELCRGLSPEIEWSKEIWEWTDLAVEFYGYIEQVPLAQKYIEQYEKMKEENGDLELVDFAIDNIQDSKLITQVLQIYDRNSEYTGDFLDLFHKPASKLTPEELTTIFCHFITFGFHSSKDYTQGSYLFTYKKNITLVGSLVLLDMYFNPNTWKSFNIDTGHLLGDSPDSNMSPMKYFLDLIHSIEPNLKNQDQKIQLLECYLFFQLCSQDPENIPFHIEKINELHEIILENKGEFLEKLKFSKLKSQNQDENNTLILTYGGENCMKWDIDTFKKEISKPAQAENHKSKKPRKSSLSSGNGFFSNDTGETSSSTRTLQSKNSFSS</sequence>
<accession>A0A378LNG8</accession>
<feature type="compositionally biased region" description="Polar residues" evidence="1">
    <location>
        <begin position="645"/>
        <end position="664"/>
    </location>
</feature>
<dbReference type="AlphaFoldDB" id="A0A378LNG8"/>
<dbReference type="EMBL" id="UGPB01000001">
    <property type="protein sequence ID" value="STY28303.1"/>
    <property type="molecule type" value="Genomic_DNA"/>
</dbReference>
<name>A0A378LNG8_9GAMM</name>
<reference evidence="2 3" key="1">
    <citation type="submission" date="2018-06" db="EMBL/GenBank/DDBJ databases">
        <authorList>
            <consortium name="Pathogen Informatics"/>
            <person name="Doyle S."/>
        </authorList>
    </citation>
    <scope>NUCLEOTIDE SEQUENCE [LARGE SCALE GENOMIC DNA]</scope>
    <source>
        <strain evidence="2 3">NCTC11532</strain>
    </source>
</reference>
<dbReference type="RefSeq" id="WP_031562767.1">
    <property type="nucleotide sequence ID" value="NZ_CAAAIS010000002.1"/>
</dbReference>
<feature type="region of interest" description="Disordered" evidence="1">
    <location>
        <begin position="618"/>
        <end position="664"/>
    </location>
</feature>
<feature type="compositionally biased region" description="Low complexity" evidence="1">
    <location>
        <begin position="633"/>
        <end position="644"/>
    </location>
</feature>
<gene>
    <name evidence="2" type="ORF">NCTC11532_00473</name>
</gene>
<keyword evidence="3" id="KW-1185">Reference proteome</keyword>
<dbReference type="Proteomes" id="UP000255297">
    <property type="component" value="Unassembled WGS sequence"/>
</dbReference>
<dbReference type="OrthoDB" id="5631665at2"/>
<proteinExistence type="predicted"/>
<evidence type="ECO:0000256" key="1">
    <source>
        <dbReference type="SAM" id="MobiDB-lite"/>
    </source>
</evidence>
<evidence type="ECO:0000313" key="2">
    <source>
        <dbReference type="EMBL" id="STY28303.1"/>
    </source>
</evidence>